<keyword evidence="6" id="KW-0653">Protein transport</keyword>
<evidence type="ECO:0000256" key="7">
    <source>
        <dbReference type="ARBA" id="ARBA00022946"/>
    </source>
</evidence>
<dbReference type="Pfam" id="PF02416">
    <property type="entry name" value="TatA_B_E"/>
    <property type="match status" value="1"/>
</dbReference>
<keyword evidence="17" id="KW-1185">Reference proteome</keyword>
<evidence type="ECO:0000256" key="6">
    <source>
        <dbReference type="ARBA" id="ARBA00022927"/>
    </source>
</evidence>
<keyword evidence="9" id="KW-0811">Translocation</keyword>
<keyword evidence="5 15" id="KW-0812">Transmembrane</keyword>
<reference evidence="16" key="1">
    <citation type="submission" date="2022-11" db="EMBL/GenBank/DDBJ databases">
        <authorList>
            <person name="Hyden B.L."/>
            <person name="Feng K."/>
            <person name="Yates T."/>
            <person name="Jawdy S."/>
            <person name="Smart L.B."/>
            <person name="Muchero W."/>
        </authorList>
    </citation>
    <scope>NUCLEOTIDE SEQUENCE</scope>
    <source>
        <tissue evidence="16">Shoot tip</tissue>
    </source>
</reference>
<feature type="region of interest" description="Disordered" evidence="14">
    <location>
        <begin position="108"/>
        <end position="146"/>
    </location>
</feature>
<evidence type="ECO:0008006" key="18">
    <source>
        <dbReference type="Google" id="ProtNLM"/>
    </source>
</evidence>
<feature type="transmembrane region" description="Helical" evidence="15">
    <location>
        <begin position="61"/>
        <end position="81"/>
    </location>
</feature>
<dbReference type="InterPro" id="IPR006312">
    <property type="entry name" value="TatA/E"/>
</dbReference>
<dbReference type="NCBIfam" id="TIGR01411">
    <property type="entry name" value="tatAE"/>
    <property type="match status" value="1"/>
</dbReference>
<comment type="subunit">
    <text evidence="13">In thylakoid membranes, TATC and TATB form a large receptor complex, containing about eight TATC-TATB pairs, which binds the precursor protein. Twin arginine signal peptide promotes pH-triggered docking of TATA oligomers to TATC-TATB receptor complex, inducing a conformational switch of TATA that results in activation of the translocase. TATA dissociates from TATC-TATB upon completion of translocation. According to PubMed:22564412, it is estimated that the translocase fully saturated with precursor proteins and TATA is an 2.2-megadalton complex that can individually transport eight precursor proteins or cooperatively transport multimeric precursors.</text>
</comment>
<keyword evidence="11 15" id="KW-0472">Membrane</keyword>
<dbReference type="PRINTS" id="PR01506">
    <property type="entry name" value="TATBPROTEIN"/>
</dbReference>
<reference evidence="16" key="2">
    <citation type="journal article" date="2023" name="Int. J. Mol. Sci.">
        <title>De Novo Assembly and Annotation of 11 Diverse Shrub Willow (Salix) Genomes Reveals Novel Gene Organization in Sex-Linked Regions.</title>
        <authorList>
            <person name="Hyden B."/>
            <person name="Feng K."/>
            <person name="Yates T.B."/>
            <person name="Jawdy S."/>
            <person name="Cereghino C."/>
            <person name="Smart L.B."/>
            <person name="Muchero W."/>
        </authorList>
    </citation>
    <scope>NUCLEOTIDE SEQUENCE</scope>
    <source>
        <tissue evidence="16">Shoot tip</tissue>
    </source>
</reference>
<evidence type="ECO:0000256" key="14">
    <source>
        <dbReference type="SAM" id="MobiDB-lite"/>
    </source>
</evidence>
<name>A0A9Q1A949_SALPP</name>
<keyword evidence="4" id="KW-0934">Plastid</keyword>
<evidence type="ECO:0000256" key="9">
    <source>
        <dbReference type="ARBA" id="ARBA00023010"/>
    </source>
</evidence>
<keyword evidence="7" id="KW-0809">Transit peptide</keyword>
<evidence type="ECO:0000256" key="8">
    <source>
        <dbReference type="ARBA" id="ARBA00022989"/>
    </source>
</evidence>
<evidence type="ECO:0000256" key="2">
    <source>
        <dbReference type="ARBA" id="ARBA00022448"/>
    </source>
</evidence>
<evidence type="ECO:0000256" key="1">
    <source>
        <dbReference type="ARBA" id="ARBA00004581"/>
    </source>
</evidence>
<evidence type="ECO:0000256" key="3">
    <source>
        <dbReference type="ARBA" id="ARBA00022528"/>
    </source>
</evidence>
<dbReference type="EMBL" id="JAPFFK010000005">
    <property type="protein sequence ID" value="KAJ6762930.1"/>
    <property type="molecule type" value="Genomic_DNA"/>
</dbReference>
<dbReference type="FunFam" id="1.20.5.3310:FF:000003">
    <property type="entry name" value="Sec-independent protein translocase protein TATB, chloroplastic"/>
    <property type="match status" value="1"/>
</dbReference>
<keyword evidence="8 15" id="KW-1133">Transmembrane helix</keyword>
<dbReference type="PANTHER" id="PTHR33162:SF1">
    <property type="entry name" value="SEC-INDEPENDENT PROTEIN TRANSLOCASE PROTEIN TATA, CHLOROPLASTIC"/>
    <property type="match status" value="1"/>
</dbReference>
<comment type="caution">
    <text evidence="16">The sequence shown here is derived from an EMBL/GenBank/DDBJ whole genome shotgun (WGS) entry which is preliminary data.</text>
</comment>
<gene>
    <name evidence="16" type="ORF">OIU79_023634</name>
</gene>
<keyword evidence="10" id="KW-0793">Thylakoid</keyword>
<evidence type="ECO:0000256" key="11">
    <source>
        <dbReference type="ARBA" id="ARBA00023136"/>
    </source>
</evidence>
<dbReference type="InterPro" id="IPR003369">
    <property type="entry name" value="TatA/B/E"/>
</dbReference>
<evidence type="ECO:0000256" key="13">
    <source>
        <dbReference type="ARBA" id="ARBA00064498"/>
    </source>
</evidence>
<organism evidence="16 17">
    <name type="scientific">Salix purpurea</name>
    <name type="common">Purple osier willow</name>
    <dbReference type="NCBI Taxonomy" id="77065"/>
    <lineage>
        <taxon>Eukaryota</taxon>
        <taxon>Viridiplantae</taxon>
        <taxon>Streptophyta</taxon>
        <taxon>Embryophyta</taxon>
        <taxon>Tracheophyta</taxon>
        <taxon>Spermatophyta</taxon>
        <taxon>Magnoliopsida</taxon>
        <taxon>eudicotyledons</taxon>
        <taxon>Gunneridae</taxon>
        <taxon>Pentapetalae</taxon>
        <taxon>rosids</taxon>
        <taxon>fabids</taxon>
        <taxon>Malpighiales</taxon>
        <taxon>Salicaceae</taxon>
        <taxon>Saliceae</taxon>
        <taxon>Salix</taxon>
    </lineage>
</organism>
<comment type="function">
    <text evidence="12">Part of the twin-arginine translocation (Tat) system that transports large folded proteins containing a characteristic twin-arginine motif in their signal peptide across the thylakoid membrane. Involved in delta pH-dependent protein transport required for chloroplast development, especially thylakoid membrane formation. TATC and TATB mediate precursor recognition, whereas TATA facilitates translocation.</text>
</comment>
<protein>
    <recommendedName>
        <fullName evidence="18">Sec-independent protein translocase protein TATA, chloroplastic</fullName>
    </recommendedName>
</protein>
<dbReference type="GO" id="GO:0033281">
    <property type="term" value="C:TAT protein transport complex"/>
    <property type="evidence" value="ECO:0007669"/>
    <property type="project" value="UniProtKB-ARBA"/>
</dbReference>
<evidence type="ECO:0000256" key="12">
    <source>
        <dbReference type="ARBA" id="ARBA00025340"/>
    </source>
</evidence>
<evidence type="ECO:0000313" key="16">
    <source>
        <dbReference type="EMBL" id="KAJ6762930.1"/>
    </source>
</evidence>
<evidence type="ECO:0000256" key="5">
    <source>
        <dbReference type="ARBA" id="ARBA00022692"/>
    </source>
</evidence>
<dbReference type="Proteomes" id="UP001151532">
    <property type="component" value="Chromosome 13"/>
</dbReference>
<dbReference type="HAMAP" id="MF_00236">
    <property type="entry name" value="TatA_E"/>
    <property type="match status" value="1"/>
</dbReference>
<dbReference type="Gene3D" id="1.20.5.3310">
    <property type="match status" value="1"/>
</dbReference>
<evidence type="ECO:0000256" key="15">
    <source>
        <dbReference type="SAM" id="Phobius"/>
    </source>
</evidence>
<dbReference type="NCBIfam" id="NF011430">
    <property type="entry name" value="PRK14861.1"/>
    <property type="match status" value="1"/>
</dbReference>
<dbReference type="GO" id="GO:0043953">
    <property type="term" value="P:protein transport by the Tat complex"/>
    <property type="evidence" value="ECO:0007669"/>
    <property type="project" value="InterPro"/>
</dbReference>
<evidence type="ECO:0000313" key="17">
    <source>
        <dbReference type="Proteomes" id="UP001151532"/>
    </source>
</evidence>
<dbReference type="NCBIfam" id="NF011429">
    <property type="entry name" value="PRK14857.1"/>
    <property type="match status" value="1"/>
</dbReference>
<evidence type="ECO:0000256" key="4">
    <source>
        <dbReference type="ARBA" id="ARBA00022640"/>
    </source>
</evidence>
<keyword evidence="3" id="KW-0150">Chloroplast</keyword>
<dbReference type="GO" id="GO:0006886">
    <property type="term" value="P:intracellular protein transport"/>
    <property type="evidence" value="ECO:0007669"/>
    <property type="project" value="UniProtKB-ARBA"/>
</dbReference>
<keyword evidence="2" id="KW-0813">Transport</keyword>
<sequence length="146" mass="15603">MEISSITLSLPKSPCFLPVSSSNSIFFNSSAFFKKTKSCNSLVIGKTSRSQRATKGLTCNALFGLGVPELVVIAGVAALVFGPKKLPEVGKSIGKTVKSFQQAAKEFESELKKEPDSESETPGEQPKTISEVKKQDVEVSSSKESI</sequence>
<dbReference type="AlphaFoldDB" id="A0A9Q1A949"/>
<accession>A0A9Q1A949</accession>
<dbReference type="GO" id="GO:0009535">
    <property type="term" value="C:chloroplast thylakoid membrane"/>
    <property type="evidence" value="ECO:0007669"/>
    <property type="project" value="UniProtKB-SubCell"/>
</dbReference>
<evidence type="ECO:0000256" key="10">
    <source>
        <dbReference type="ARBA" id="ARBA00023078"/>
    </source>
</evidence>
<dbReference type="PANTHER" id="PTHR33162">
    <property type="entry name" value="SEC-INDEPENDENT PROTEIN TRANSLOCASE PROTEIN TATA, CHLOROPLASTIC"/>
    <property type="match status" value="1"/>
</dbReference>
<proteinExistence type="inferred from homology"/>
<dbReference type="OrthoDB" id="843179at2759"/>
<comment type="subcellular location">
    <subcellularLocation>
        <location evidence="1">Plastid</location>
        <location evidence="1">Chloroplast thylakoid membrane</location>
        <topology evidence="1">Single-pass membrane protein</topology>
    </subcellularLocation>
</comment>